<evidence type="ECO:0000256" key="5">
    <source>
        <dbReference type="ARBA" id="ARBA00047664"/>
    </source>
</evidence>
<evidence type="ECO:0000259" key="7">
    <source>
        <dbReference type="Pfam" id="PF00551"/>
    </source>
</evidence>
<keyword evidence="2 6" id="KW-0808">Transferase</keyword>
<sequence>MANPKIAVFASGTGSNYNAIMHAIECKELHAEVALLVSDQPTAKVLEKAEKYETETFVFQPKDYPNKASFESAILQALQHAQVEWLVLAGYMRLVGKTLLEHYEGKIINIHPSLLPAFPGLDAIGQAFQAGVKVSGVTIHFVDEGMDTGSIIAQHPVLIEEGMSRDDLQTAIQKVEHSLYPKTIQQLIN</sequence>
<dbReference type="GO" id="GO:0006189">
    <property type="term" value="P:'de novo' IMP biosynthetic process"/>
    <property type="evidence" value="ECO:0007669"/>
    <property type="project" value="UniProtKB-UniRule"/>
</dbReference>
<keyword evidence="3 6" id="KW-0658">Purine biosynthesis</keyword>
<dbReference type="InterPro" id="IPR004607">
    <property type="entry name" value="GART"/>
</dbReference>
<comment type="pathway">
    <text evidence="1 6">Purine metabolism; IMP biosynthesis via de novo pathway; N(2)-formyl-N(1)-(5-phospho-D-ribosyl)glycinamide from N(1)-(5-phospho-D-ribosyl)glycinamide (10-formyl THF route): step 1/1.</text>
</comment>
<keyword evidence="9" id="KW-1185">Reference proteome</keyword>
<dbReference type="HAMAP" id="MF_01930">
    <property type="entry name" value="PurN"/>
    <property type="match status" value="1"/>
</dbReference>
<dbReference type="PROSITE" id="PS00373">
    <property type="entry name" value="GART"/>
    <property type="match status" value="1"/>
</dbReference>
<evidence type="ECO:0000256" key="6">
    <source>
        <dbReference type="HAMAP-Rule" id="MF_01930"/>
    </source>
</evidence>
<dbReference type="GO" id="GO:0005829">
    <property type="term" value="C:cytosol"/>
    <property type="evidence" value="ECO:0007669"/>
    <property type="project" value="TreeGrafter"/>
</dbReference>
<reference evidence="8" key="1">
    <citation type="submission" date="2022-11" db="EMBL/GenBank/DDBJ databases">
        <title>WGS of Natronobacillus azotifigens 24KS-1, an anaerobic diazotrophic haloalkaliphile from soda-rich habitats.</title>
        <authorList>
            <person name="Sorokin D.Y."/>
            <person name="Merkel A.Y."/>
        </authorList>
    </citation>
    <scope>NUCLEOTIDE SEQUENCE</scope>
    <source>
        <strain evidence="8">24KS-1</strain>
    </source>
</reference>
<evidence type="ECO:0000256" key="1">
    <source>
        <dbReference type="ARBA" id="ARBA00005054"/>
    </source>
</evidence>
<evidence type="ECO:0000313" key="8">
    <source>
        <dbReference type="EMBL" id="MCZ0704319.1"/>
    </source>
</evidence>
<dbReference type="AlphaFoldDB" id="A0A9J6RFI0"/>
<dbReference type="PANTHER" id="PTHR43369:SF2">
    <property type="entry name" value="PHOSPHORIBOSYLGLYCINAMIDE FORMYLTRANSFERASE"/>
    <property type="match status" value="1"/>
</dbReference>
<gene>
    <name evidence="6 8" type="primary">purN</name>
    <name evidence="8" type="ORF">OWO01_14010</name>
</gene>
<dbReference type="CDD" id="cd08645">
    <property type="entry name" value="FMT_core_GART"/>
    <property type="match status" value="1"/>
</dbReference>
<comment type="caution">
    <text evidence="8">The sequence shown here is derived from an EMBL/GenBank/DDBJ whole genome shotgun (WGS) entry which is preliminary data.</text>
</comment>
<evidence type="ECO:0000256" key="4">
    <source>
        <dbReference type="ARBA" id="ARBA00038440"/>
    </source>
</evidence>
<evidence type="ECO:0000256" key="2">
    <source>
        <dbReference type="ARBA" id="ARBA00022679"/>
    </source>
</evidence>
<protein>
    <recommendedName>
        <fullName evidence="6">Phosphoribosylglycinamide formyltransferase</fullName>
        <ecNumber evidence="6">2.1.2.2</ecNumber>
    </recommendedName>
    <alternativeName>
        <fullName evidence="6">5'-phosphoribosylglycinamide transformylase</fullName>
    </alternativeName>
    <alternativeName>
        <fullName evidence="6">GAR transformylase</fullName>
        <shortName evidence="6">GART</shortName>
    </alternativeName>
</protein>
<proteinExistence type="inferred from homology"/>
<name>A0A9J6RFI0_9BACI</name>
<dbReference type="EC" id="2.1.2.2" evidence="6"/>
<dbReference type="FunFam" id="3.40.50.170:FF:000007">
    <property type="entry name" value="Phosphoribosylglycinamide formyltransferase"/>
    <property type="match status" value="1"/>
</dbReference>
<dbReference type="Gene3D" id="3.40.50.170">
    <property type="entry name" value="Formyl transferase, N-terminal domain"/>
    <property type="match status" value="1"/>
</dbReference>
<dbReference type="EMBL" id="JAPRAT010000033">
    <property type="protein sequence ID" value="MCZ0704319.1"/>
    <property type="molecule type" value="Genomic_DNA"/>
</dbReference>
<organism evidence="8 9">
    <name type="scientific">Natronobacillus azotifigens</name>
    <dbReference type="NCBI Taxonomy" id="472978"/>
    <lineage>
        <taxon>Bacteria</taxon>
        <taxon>Bacillati</taxon>
        <taxon>Bacillota</taxon>
        <taxon>Bacilli</taxon>
        <taxon>Bacillales</taxon>
        <taxon>Bacillaceae</taxon>
        <taxon>Natronobacillus</taxon>
    </lineage>
</organism>
<evidence type="ECO:0000313" key="9">
    <source>
        <dbReference type="Proteomes" id="UP001084197"/>
    </source>
</evidence>
<dbReference type="PANTHER" id="PTHR43369">
    <property type="entry name" value="PHOSPHORIBOSYLGLYCINAMIDE FORMYLTRANSFERASE"/>
    <property type="match status" value="1"/>
</dbReference>
<dbReference type="GO" id="GO:0004644">
    <property type="term" value="F:phosphoribosylglycinamide formyltransferase activity"/>
    <property type="evidence" value="ECO:0007669"/>
    <property type="project" value="UniProtKB-UniRule"/>
</dbReference>
<dbReference type="InterPro" id="IPR002376">
    <property type="entry name" value="Formyl_transf_N"/>
</dbReference>
<feature type="active site" description="Proton donor" evidence="6">
    <location>
        <position position="111"/>
    </location>
</feature>
<dbReference type="Proteomes" id="UP001084197">
    <property type="component" value="Unassembled WGS sequence"/>
</dbReference>
<evidence type="ECO:0000256" key="3">
    <source>
        <dbReference type="ARBA" id="ARBA00022755"/>
    </source>
</evidence>
<comment type="similarity">
    <text evidence="4 6">Belongs to the GART family.</text>
</comment>
<dbReference type="InterPro" id="IPR036477">
    <property type="entry name" value="Formyl_transf_N_sf"/>
</dbReference>
<feature type="binding site" evidence="6">
    <location>
        <position position="67"/>
    </location>
    <ligand>
        <name>(6R)-10-formyltetrahydrofolate</name>
        <dbReference type="ChEBI" id="CHEBI:195366"/>
    </ligand>
</feature>
<dbReference type="NCBIfam" id="TIGR00639">
    <property type="entry name" value="PurN"/>
    <property type="match status" value="1"/>
</dbReference>
<accession>A0A9J6RFI0</accession>
<comment type="function">
    <text evidence="6">Catalyzes the transfer of a formyl group from 10-formyltetrahydrofolate to 5-phospho-ribosyl-glycinamide (GAR), producing 5-phospho-ribosyl-N-formylglycinamide (FGAR) and tetrahydrofolate.</text>
</comment>
<dbReference type="SUPFAM" id="SSF53328">
    <property type="entry name" value="Formyltransferase"/>
    <property type="match status" value="1"/>
</dbReference>
<feature type="site" description="Raises pKa of active site His" evidence="6">
    <location>
        <position position="147"/>
    </location>
</feature>
<dbReference type="InterPro" id="IPR001555">
    <property type="entry name" value="GART_AS"/>
</dbReference>
<feature type="binding site" evidence="6">
    <location>
        <begin position="14"/>
        <end position="16"/>
    </location>
    <ligand>
        <name>N(1)-(5-phospho-beta-D-ribosyl)glycinamide</name>
        <dbReference type="ChEBI" id="CHEBI:143788"/>
    </ligand>
</feature>
<feature type="binding site" evidence="6">
    <location>
        <position position="109"/>
    </location>
    <ligand>
        <name>(6R)-10-formyltetrahydrofolate</name>
        <dbReference type="ChEBI" id="CHEBI:195366"/>
    </ligand>
</feature>
<dbReference type="Pfam" id="PF00551">
    <property type="entry name" value="Formyl_trans_N"/>
    <property type="match status" value="1"/>
</dbReference>
<comment type="catalytic activity">
    <reaction evidence="5 6">
        <text>N(1)-(5-phospho-beta-D-ribosyl)glycinamide + (6R)-10-formyltetrahydrofolate = N(2)-formyl-N(1)-(5-phospho-beta-D-ribosyl)glycinamide + (6S)-5,6,7,8-tetrahydrofolate + H(+)</text>
        <dbReference type="Rhea" id="RHEA:15053"/>
        <dbReference type="ChEBI" id="CHEBI:15378"/>
        <dbReference type="ChEBI" id="CHEBI:57453"/>
        <dbReference type="ChEBI" id="CHEBI:143788"/>
        <dbReference type="ChEBI" id="CHEBI:147286"/>
        <dbReference type="ChEBI" id="CHEBI:195366"/>
        <dbReference type="EC" id="2.1.2.2"/>
    </reaction>
</comment>
<feature type="binding site" evidence="6">
    <location>
        <begin position="92"/>
        <end position="95"/>
    </location>
    <ligand>
        <name>(6R)-10-formyltetrahydrofolate</name>
        <dbReference type="ChEBI" id="CHEBI:195366"/>
    </ligand>
</feature>
<feature type="domain" description="Formyl transferase N-terminal" evidence="7">
    <location>
        <begin position="5"/>
        <end position="184"/>
    </location>
</feature>
<dbReference type="RefSeq" id="WP_268781088.1">
    <property type="nucleotide sequence ID" value="NZ_JAPRAT010000033.1"/>
</dbReference>